<evidence type="ECO:0000313" key="7">
    <source>
        <dbReference type="Proteomes" id="UP000295443"/>
    </source>
</evidence>
<keyword evidence="4" id="KW-0961">Cell wall biogenesis/degradation</keyword>
<evidence type="ECO:0000256" key="1">
    <source>
        <dbReference type="ARBA" id="ARBA00001561"/>
    </source>
</evidence>
<comment type="caution">
    <text evidence="6">The sequence shown here is derived from an EMBL/GenBank/DDBJ whole genome shotgun (WGS) entry which is preliminary data.</text>
</comment>
<dbReference type="Gene3D" id="3.40.80.10">
    <property type="entry name" value="Peptidoglycan recognition protein-like"/>
    <property type="match status" value="1"/>
</dbReference>
<dbReference type="PANTHER" id="PTHR30417:SF1">
    <property type="entry name" value="N-ACETYLMURAMOYL-L-ALANINE AMIDASE AMID"/>
    <property type="match status" value="1"/>
</dbReference>
<sequence>MKIVNHRLVGDDGNPVAYVASPNRGVEMTPEYLIMHYTSGSTAEGAIAWLCNPAAKASAHLVIGRDGVATQLVPFNRVAWHAGQSQWAGRSGLNGFSIGIELDNAGHLERAGGRWVSAASKRVYADDDVLVANHKQDQPGTPPSGWHEYSEAQMAVAFEVGLALVAKYGLRDVLGHEDIAPRRKSDPGPAFPMASFRARLMGRADSALDVYETSVALNVRAGPGTEYMVLEGSPLPVAARVALLERQGVWWRVDVLDTVAGVMDMVGWCHSRYLVKV</sequence>
<organism evidence="6 7">
    <name type="scientific">Parasulfuritortus cantonensis</name>
    <dbReference type="NCBI Taxonomy" id="2528202"/>
    <lineage>
        <taxon>Bacteria</taxon>
        <taxon>Pseudomonadati</taxon>
        <taxon>Pseudomonadota</taxon>
        <taxon>Betaproteobacteria</taxon>
        <taxon>Nitrosomonadales</taxon>
        <taxon>Thiobacillaceae</taxon>
        <taxon>Parasulfuritortus</taxon>
    </lineage>
</organism>
<dbReference type="InterPro" id="IPR002502">
    <property type="entry name" value="Amidase_domain"/>
</dbReference>
<proteinExistence type="predicted"/>
<name>A0A4R1BKV9_9PROT</name>
<keyword evidence="7" id="KW-1185">Reference proteome</keyword>
<dbReference type="SMART" id="SM00644">
    <property type="entry name" value="Ami_2"/>
    <property type="match status" value="1"/>
</dbReference>
<gene>
    <name evidence="6" type="ORF">EZJ19_03410</name>
</gene>
<dbReference type="InterPro" id="IPR036505">
    <property type="entry name" value="Amidase/PGRP_sf"/>
</dbReference>
<dbReference type="GO" id="GO:0008745">
    <property type="term" value="F:N-acetylmuramoyl-L-alanine amidase activity"/>
    <property type="evidence" value="ECO:0007669"/>
    <property type="project" value="UniProtKB-EC"/>
</dbReference>
<evidence type="ECO:0000259" key="5">
    <source>
        <dbReference type="SMART" id="SM00644"/>
    </source>
</evidence>
<comment type="catalytic activity">
    <reaction evidence="1">
        <text>Hydrolyzes the link between N-acetylmuramoyl residues and L-amino acid residues in certain cell-wall glycopeptides.</text>
        <dbReference type="EC" id="3.5.1.28"/>
    </reaction>
</comment>
<keyword evidence="3" id="KW-0378">Hydrolase</keyword>
<dbReference type="PANTHER" id="PTHR30417">
    <property type="entry name" value="N-ACETYLMURAMOYL-L-ALANINE AMIDASE AMID"/>
    <property type="match status" value="1"/>
</dbReference>
<dbReference type="SUPFAM" id="SSF55846">
    <property type="entry name" value="N-acetylmuramoyl-L-alanine amidase-like"/>
    <property type="match status" value="1"/>
</dbReference>
<dbReference type="CDD" id="cd06583">
    <property type="entry name" value="PGRP"/>
    <property type="match status" value="1"/>
</dbReference>
<evidence type="ECO:0000256" key="4">
    <source>
        <dbReference type="ARBA" id="ARBA00023316"/>
    </source>
</evidence>
<dbReference type="AlphaFoldDB" id="A0A4R1BKV9"/>
<dbReference type="GO" id="GO:0009254">
    <property type="term" value="P:peptidoglycan turnover"/>
    <property type="evidence" value="ECO:0007669"/>
    <property type="project" value="TreeGrafter"/>
</dbReference>
<dbReference type="Pfam" id="PF01510">
    <property type="entry name" value="Amidase_2"/>
    <property type="match status" value="1"/>
</dbReference>
<evidence type="ECO:0000313" key="6">
    <source>
        <dbReference type="EMBL" id="TCJ17966.1"/>
    </source>
</evidence>
<dbReference type="GO" id="GO:0071555">
    <property type="term" value="P:cell wall organization"/>
    <property type="evidence" value="ECO:0007669"/>
    <property type="project" value="UniProtKB-KW"/>
</dbReference>
<reference evidence="6 7" key="1">
    <citation type="submission" date="2019-03" db="EMBL/GenBank/DDBJ databases">
        <title>Genome sequence of Thiobacillaceae bacterium LSR1, a sulfur-oxidizing bacterium isolated from freshwater sediment.</title>
        <authorList>
            <person name="Li S."/>
        </authorList>
    </citation>
    <scope>NUCLEOTIDE SEQUENCE [LARGE SCALE GENOMIC DNA]</scope>
    <source>
        <strain evidence="6 7">LSR1</strain>
    </source>
</reference>
<dbReference type="GO" id="GO:0009253">
    <property type="term" value="P:peptidoglycan catabolic process"/>
    <property type="evidence" value="ECO:0007669"/>
    <property type="project" value="InterPro"/>
</dbReference>
<feature type="domain" description="N-acetylmuramoyl-L-alanine amidase" evidence="5">
    <location>
        <begin position="19"/>
        <end position="188"/>
    </location>
</feature>
<dbReference type="RefSeq" id="WP_131444885.1">
    <property type="nucleotide sequence ID" value="NZ_SJZB01000013.1"/>
</dbReference>
<dbReference type="EMBL" id="SJZB01000013">
    <property type="protein sequence ID" value="TCJ17966.1"/>
    <property type="molecule type" value="Genomic_DNA"/>
</dbReference>
<dbReference type="EC" id="3.5.1.28" evidence="2"/>
<evidence type="ECO:0000256" key="2">
    <source>
        <dbReference type="ARBA" id="ARBA00011901"/>
    </source>
</evidence>
<dbReference type="InterPro" id="IPR051206">
    <property type="entry name" value="NAMLAA_amidase_2"/>
</dbReference>
<protein>
    <recommendedName>
        <fullName evidence="2">N-acetylmuramoyl-L-alanine amidase</fullName>
        <ecNumber evidence="2">3.5.1.28</ecNumber>
    </recommendedName>
</protein>
<dbReference type="OrthoDB" id="9794842at2"/>
<accession>A0A4R1BKV9</accession>
<dbReference type="Proteomes" id="UP000295443">
    <property type="component" value="Unassembled WGS sequence"/>
</dbReference>
<evidence type="ECO:0000256" key="3">
    <source>
        <dbReference type="ARBA" id="ARBA00022801"/>
    </source>
</evidence>
<dbReference type="Gene3D" id="2.30.30.40">
    <property type="entry name" value="SH3 Domains"/>
    <property type="match status" value="1"/>
</dbReference>